<reference evidence="2 3" key="1">
    <citation type="submission" date="2020-05" db="EMBL/GenBank/DDBJ databases">
        <authorList>
            <person name="Whitworth D."/>
        </authorList>
    </citation>
    <scope>NUCLEOTIDE SEQUENCE [LARGE SCALE GENOMIC DNA]</scope>
    <source>
        <strain evidence="2 3">AM005</strain>
    </source>
</reference>
<dbReference type="Proteomes" id="UP000533080">
    <property type="component" value="Unassembled WGS sequence"/>
</dbReference>
<sequence length="73" mass="7961">ALMLAYFLPAGLVRLTTVLNIAGALWLGSHYEKLVPTAKQHVRKSLWKPLLVSALIVTPLLVAALAPQWMGLD</sequence>
<proteinExistence type="predicted"/>
<feature type="non-terminal residue" evidence="2">
    <location>
        <position position="1"/>
    </location>
</feature>
<protein>
    <submittedName>
        <fullName evidence="2">Uncharacterized protein</fullName>
    </submittedName>
</protein>
<dbReference type="EMBL" id="JABFNT010000399">
    <property type="protein sequence ID" value="NOJ84044.1"/>
    <property type="molecule type" value="Genomic_DNA"/>
</dbReference>
<organism evidence="2 3">
    <name type="scientific">Myxococcus xanthus</name>
    <dbReference type="NCBI Taxonomy" id="34"/>
    <lineage>
        <taxon>Bacteria</taxon>
        <taxon>Pseudomonadati</taxon>
        <taxon>Myxococcota</taxon>
        <taxon>Myxococcia</taxon>
        <taxon>Myxococcales</taxon>
        <taxon>Cystobacterineae</taxon>
        <taxon>Myxococcaceae</taxon>
        <taxon>Myxococcus</taxon>
    </lineage>
</organism>
<evidence type="ECO:0000313" key="3">
    <source>
        <dbReference type="Proteomes" id="UP000533080"/>
    </source>
</evidence>
<keyword evidence="1" id="KW-1133">Transmembrane helix</keyword>
<evidence type="ECO:0000256" key="1">
    <source>
        <dbReference type="SAM" id="Phobius"/>
    </source>
</evidence>
<feature type="transmembrane region" description="Helical" evidence="1">
    <location>
        <begin position="49"/>
        <end position="70"/>
    </location>
</feature>
<dbReference type="AlphaFoldDB" id="A0A7Y4MVV6"/>
<keyword evidence="1" id="KW-0472">Membrane</keyword>
<keyword evidence="1" id="KW-0812">Transmembrane</keyword>
<evidence type="ECO:0000313" key="2">
    <source>
        <dbReference type="EMBL" id="NOJ84044.1"/>
    </source>
</evidence>
<gene>
    <name evidence="2" type="ORF">HNV28_38050</name>
</gene>
<dbReference type="RefSeq" id="WP_171445667.1">
    <property type="nucleotide sequence ID" value="NZ_JABFNT010000399.1"/>
</dbReference>
<name>A0A7Y4MVV6_MYXXA</name>
<comment type="caution">
    <text evidence="2">The sequence shown here is derived from an EMBL/GenBank/DDBJ whole genome shotgun (WGS) entry which is preliminary data.</text>
</comment>
<feature type="transmembrane region" description="Helical" evidence="1">
    <location>
        <begin position="6"/>
        <end position="28"/>
    </location>
</feature>
<accession>A0A7Y4MVV6</accession>